<feature type="domain" description="NAD(P)-binding" evidence="1">
    <location>
        <begin position="12"/>
        <end position="321"/>
    </location>
</feature>
<dbReference type="InterPro" id="IPR016040">
    <property type="entry name" value="NAD(P)-bd_dom"/>
</dbReference>
<sequence>MMASSYSGKRVLITGHTGFKGSWLSHWLNARGAQVSGLALAPETQPNLFNELGLAQHIDHRLCDLRDRDALARHVAAIQPEIVFHLAAQALVRRSYQNPVETFATNVMGTAHLLESCFATSSVRAIVVVTSDKCYAPSSSAWGYRECDPLGGHDPYSASKACEEWVATAWQKSFGGKAGAPLIATTRAGNVIGGGDWAEDRLIPDLVRARQAHQSARIRNPNAVRPWQHVLEPLAGYLQLGERLLAEDGKYACAWNFGPEIGAMRPVADLCAALEPVLGLDWQIDATTEHPHEAEFLRLDSSRARLLLDWQPRWSFDETMQLTGQWYARHAAGESARDLCNEQLQKYRNSNG</sequence>
<dbReference type="InterPro" id="IPR013445">
    <property type="entry name" value="CDP_4_6_deHydtase"/>
</dbReference>
<dbReference type="STRING" id="281362.AT959_14020"/>
<organism evidence="2 3">
    <name type="scientific">Dechloromonas denitrificans</name>
    <dbReference type="NCBI Taxonomy" id="281362"/>
    <lineage>
        <taxon>Bacteria</taxon>
        <taxon>Pseudomonadati</taxon>
        <taxon>Pseudomonadota</taxon>
        <taxon>Betaproteobacteria</taxon>
        <taxon>Rhodocyclales</taxon>
        <taxon>Azonexaceae</taxon>
        <taxon>Dechloromonas</taxon>
    </lineage>
</organism>
<evidence type="ECO:0000313" key="3">
    <source>
        <dbReference type="Proteomes" id="UP000070186"/>
    </source>
</evidence>
<protein>
    <submittedName>
        <fullName evidence="2">CDP-glucose 4,6-dehydratase</fullName>
    </submittedName>
</protein>
<dbReference type="Gene3D" id="3.40.50.720">
    <property type="entry name" value="NAD(P)-binding Rossmann-like Domain"/>
    <property type="match status" value="1"/>
</dbReference>
<dbReference type="Proteomes" id="UP000070186">
    <property type="component" value="Unassembled WGS sequence"/>
</dbReference>
<dbReference type="SUPFAM" id="SSF51735">
    <property type="entry name" value="NAD(P)-binding Rossmann-fold domains"/>
    <property type="match status" value="1"/>
</dbReference>
<dbReference type="EMBL" id="LODL01000021">
    <property type="protein sequence ID" value="KXB30636.1"/>
    <property type="molecule type" value="Genomic_DNA"/>
</dbReference>
<dbReference type="AlphaFoldDB" id="A0A133XIC6"/>
<dbReference type="InterPro" id="IPR036291">
    <property type="entry name" value="NAD(P)-bd_dom_sf"/>
</dbReference>
<dbReference type="PANTHER" id="PTHR43000">
    <property type="entry name" value="DTDP-D-GLUCOSE 4,6-DEHYDRATASE-RELATED"/>
    <property type="match status" value="1"/>
</dbReference>
<reference evidence="2 3" key="1">
    <citation type="submission" date="2015-12" db="EMBL/GenBank/DDBJ databases">
        <title>Nitrous oxide reduction kinetics distinguish bacteria harboring typical versus atypical NosZ.</title>
        <authorList>
            <person name="Yoon S."/>
            <person name="Nissen S."/>
            <person name="Park D."/>
            <person name="Sanford R.A."/>
            <person name="Loeffler F.E."/>
        </authorList>
    </citation>
    <scope>NUCLEOTIDE SEQUENCE [LARGE SCALE GENOMIC DNA]</scope>
    <source>
        <strain evidence="2 3">ATCC BAA-841</strain>
    </source>
</reference>
<comment type="caution">
    <text evidence="2">The sequence shown here is derived from an EMBL/GenBank/DDBJ whole genome shotgun (WGS) entry which is preliminary data.</text>
</comment>
<dbReference type="RefSeq" id="WP_066884075.1">
    <property type="nucleotide sequence ID" value="NZ_LODL01000021.1"/>
</dbReference>
<keyword evidence="3" id="KW-1185">Reference proteome</keyword>
<dbReference type="NCBIfam" id="TIGR02622">
    <property type="entry name" value="CDP_4_6_dhtase"/>
    <property type="match status" value="1"/>
</dbReference>
<dbReference type="Pfam" id="PF16363">
    <property type="entry name" value="GDP_Man_Dehyd"/>
    <property type="match status" value="1"/>
</dbReference>
<evidence type="ECO:0000259" key="1">
    <source>
        <dbReference type="Pfam" id="PF16363"/>
    </source>
</evidence>
<gene>
    <name evidence="2" type="ORF">AT959_14020</name>
</gene>
<proteinExistence type="predicted"/>
<name>A0A133XIC6_9RHOO</name>
<evidence type="ECO:0000313" key="2">
    <source>
        <dbReference type="EMBL" id="KXB30636.1"/>
    </source>
</evidence>
<dbReference type="Gene3D" id="3.90.25.10">
    <property type="entry name" value="UDP-galactose 4-epimerase, domain 1"/>
    <property type="match status" value="1"/>
</dbReference>
<accession>A0A133XIC6</accession>